<comment type="subcellular location">
    <subcellularLocation>
        <location evidence="1">Cell membrane</location>
        <topology evidence="1">Multi-pass membrane protein</topology>
    </subcellularLocation>
</comment>
<keyword evidence="6 7" id="KW-0472">Membrane</keyword>
<dbReference type="RefSeq" id="WP_344965325.1">
    <property type="nucleotide sequence ID" value="NZ_BAABDS010000039.1"/>
</dbReference>
<comment type="similarity">
    <text evidence="2">Belongs to the ABC-4 integral membrane protein family. LolC/E subfamily.</text>
</comment>
<keyword evidence="4 7" id="KW-0812">Transmembrane</keyword>
<name>A0ABP7EFX4_9GAMM</name>
<feature type="transmembrane region" description="Helical" evidence="7">
    <location>
        <begin position="700"/>
        <end position="729"/>
    </location>
</feature>
<keyword evidence="5 7" id="KW-1133">Transmembrane helix</keyword>
<comment type="caution">
    <text evidence="9">The sequence shown here is derived from an EMBL/GenBank/DDBJ whole genome shotgun (WGS) entry which is preliminary data.</text>
</comment>
<dbReference type="InterPro" id="IPR003838">
    <property type="entry name" value="ABC3_permease_C"/>
</dbReference>
<dbReference type="PANTHER" id="PTHR30489:SF0">
    <property type="entry name" value="LIPOPROTEIN-RELEASING SYSTEM TRANSMEMBRANE PROTEIN LOLE"/>
    <property type="match status" value="1"/>
</dbReference>
<feature type="transmembrane region" description="Helical" evidence="7">
    <location>
        <begin position="657"/>
        <end position="679"/>
    </location>
</feature>
<organism evidence="9 10">
    <name type="scientific">Oceanisphaera sediminis</name>
    <dbReference type="NCBI Taxonomy" id="981381"/>
    <lineage>
        <taxon>Bacteria</taxon>
        <taxon>Pseudomonadati</taxon>
        <taxon>Pseudomonadota</taxon>
        <taxon>Gammaproteobacteria</taxon>
        <taxon>Aeromonadales</taxon>
        <taxon>Aeromonadaceae</taxon>
        <taxon>Oceanisphaera</taxon>
    </lineage>
</organism>
<dbReference type="Proteomes" id="UP001501479">
    <property type="component" value="Unassembled WGS sequence"/>
</dbReference>
<dbReference type="Pfam" id="PF02687">
    <property type="entry name" value="FtsX"/>
    <property type="match status" value="2"/>
</dbReference>
<evidence type="ECO:0000256" key="3">
    <source>
        <dbReference type="ARBA" id="ARBA00022475"/>
    </source>
</evidence>
<evidence type="ECO:0000256" key="6">
    <source>
        <dbReference type="ARBA" id="ARBA00023136"/>
    </source>
</evidence>
<feature type="domain" description="ABC3 transporter permease C-terminal" evidence="8">
    <location>
        <begin position="658"/>
        <end position="765"/>
    </location>
</feature>
<evidence type="ECO:0000256" key="4">
    <source>
        <dbReference type="ARBA" id="ARBA00022692"/>
    </source>
</evidence>
<proteinExistence type="inferred from homology"/>
<evidence type="ECO:0000256" key="5">
    <source>
        <dbReference type="ARBA" id="ARBA00022989"/>
    </source>
</evidence>
<feature type="transmembrane region" description="Helical" evidence="7">
    <location>
        <begin position="266"/>
        <end position="283"/>
    </location>
</feature>
<evidence type="ECO:0000313" key="10">
    <source>
        <dbReference type="Proteomes" id="UP001501479"/>
    </source>
</evidence>
<dbReference type="InterPro" id="IPR051447">
    <property type="entry name" value="Lipoprotein-release_system"/>
</dbReference>
<evidence type="ECO:0000259" key="8">
    <source>
        <dbReference type="Pfam" id="PF02687"/>
    </source>
</evidence>
<dbReference type="EMBL" id="BAABDS010000039">
    <property type="protein sequence ID" value="GAA3717800.1"/>
    <property type="molecule type" value="Genomic_DNA"/>
</dbReference>
<gene>
    <name evidence="9" type="ORF">GCM10022421_27290</name>
</gene>
<feature type="transmembrane region" description="Helical" evidence="7">
    <location>
        <begin position="430"/>
        <end position="454"/>
    </location>
</feature>
<evidence type="ECO:0000313" key="9">
    <source>
        <dbReference type="EMBL" id="GAA3717800.1"/>
    </source>
</evidence>
<evidence type="ECO:0000256" key="2">
    <source>
        <dbReference type="ARBA" id="ARBA00005236"/>
    </source>
</evidence>
<reference evidence="10" key="1">
    <citation type="journal article" date="2019" name="Int. J. Syst. Evol. Microbiol.">
        <title>The Global Catalogue of Microorganisms (GCM) 10K type strain sequencing project: providing services to taxonomists for standard genome sequencing and annotation.</title>
        <authorList>
            <consortium name="The Broad Institute Genomics Platform"/>
            <consortium name="The Broad Institute Genome Sequencing Center for Infectious Disease"/>
            <person name="Wu L."/>
            <person name="Ma J."/>
        </authorList>
    </citation>
    <scope>NUCLEOTIDE SEQUENCE [LARGE SCALE GENOMIC DNA]</scope>
    <source>
        <strain evidence="10">JCM 17329</strain>
    </source>
</reference>
<feature type="transmembrane region" description="Helical" evidence="7">
    <location>
        <begin position="749"/>
        <end position="767"/>
    </location>
</feature>
<keyword evidence="10" id="KW-1185">Reference proteome</keyword>
<evidence type="ECO:0000256" key="7">
    <source>
        <dbReference type="SAM" id="Phobius"/>
    </source>
</evidence>
<accession>A0ABP7EFX4</accession>
<keyword evidence="3" id="KW-1003">Cell membrane</keyword>
<feature type="transmembrane region" description="Helical" evidence="7">
    <location>
        <begin position="314"/>
        <end position="337"/>
    </location>
</feature>
<feature type="transmembrane region" description="Helical" evidence="7">
    <location>
        <begin position="357"/>
        <end position="378"/>
    </location>
</feature>
<dbReference type="PANTHER" id="PTHR30489">
    <property type="entry name" value="LIPOPROTEIN-RELEASING SYSTEM TRANSMEMBRANE PROTEIN LOLE"/>
    <property type="match status" value="1"/>
</dbReference>
<evidence type="ECO:0000256" key="1">
    <source>
        <dbReference type="ARBA" id="ARBA00004651"/>
    </source>
</evidence>
<sequence>MTSMLNRKLARDLWRVKGQALAIGLVIALGVMLLVMMDGLVNSLSDTRHSYYQRYRLADIFVPVKRAPRRLLAEVAALNGVAVAEGRINGGVLLNLPGVAAPIRARMLSLPVRLNQLALSAGRLPDPTRGDEILLLNGFAQARGLVPGDTMPATINGGRQRLTIAGLVQAPEFLYTTAPGELVPDDGRFAVIWMQEPVLAAAFDLDGAVNEILITRSRGAREAELIAALDRLLAPYGALGAYGLADHLSNRFIEEEIAGLRVSSRTVPPVFLGVAAFLLYMVLSRMVQAEREQIGLLKAFGHTGAEVAAHYLKFVLVIALGGALVGVGLGVLAGRSMSGLYQLYYKFPYLLFRLDPAALIIGVTISVLAATAGALLVLRRVLALAPATAMRPPAPPDFSHGLHLGPRLNRWLDQPSRMVLRNLVRRPGRALLTVLGIGLGMALPVAMLSVMSGFDRALALNFNHIDRSDATVSFTEPRGARSLFALGQLDGVLALEPFRSVPVILRHGRYDYRGAITALVNEPQLYRALDRQRQPLILPDEGIILARALAGKLSIVPGEMLRVEVREGRRPVLDIPVVGLADTLLGAPAFMQLDALNRVMGEPGRVSGVHLRIDATRSTELYQKMKLMPVVAGVSLRQERREAFRKVMDSGAGATRYLMAAIAGVITFGIVYNGARIAFAERARELAGLRILGLTRAEVGFVLLGELGLLTLLALPLGSLLGYGLSLAVAVGFSTDLYQVPVDLVPASHGQAILAVLAAALLSGIGVQRDIQRLDLVAALNIRE</sequence>
<feature type="domain" description="ABC3 transporter permease C-terminal" evidence="8">
    <location>
        <begin position="270"/>
        <end position="384"/>
    </location>
</feature>
<protein>
    <submittedName>
        <fullName evidence="9">ABC transporter permease</fullName>
    </submittedName>
</protein>